<evidence type="ECO:0000256" key="8">
    <source>
        <dbReference type="ARBA" id="ARBA00022741"/>
    </source>
</evidence>
<comment type="similarity">
    <text evidence="1">Belongs to the protein kinase superfamily. CMGC Ser/Thr protein kinase family. MAP kinase subfamily.</text>
</comment>
<dbReference type="FunFam" id="2.130.10.10:FF:000167">
    <property type="entry name" value="Actin-interacting protein 1"/>
    <property type="match status" value="1"/>
</dbReference>
<dbReference type="SUPFAM" id="SSF50978">
    <property type="entry name" value="WD40 repeat-like"/>
    <property type="match status" value="1"/>
</dbReference>
<dbReference type="FunFam" id="2.130.10.10:FF:000102">
    <property type="entry name" value="Actin-interacting protein 1"/>
    <property type="match status" value="1"/>
</dbReference>
<dbReference type="SMART" id="SM00220">
    <property type="entry name" value="S_TKc"/>
    <property type="match status" value="1"/>
</dbReference>
<feature type="compositionally biased region" description="Basic and acidic residues" evidence="17">
    <location>
        <begin position="500"/>
        <end position="512"/>
    </location>
</feature>
<dbReference type="InterPro" id="IPR000719">
    <property type="entry name" value="Prot_kinase_dom"/>
</dbReference>
<evidence type="ECO:0000256" key="11">
    <source>
        <dbReference type="ARBA" id="ARBA00023203"/>
    </source>
</evidence>
<dbReference type="Pfam" id="PF00400">
    <property type="entry name" value="WD40"/>
    <property type="match status" value="8"/>
</dbReference>
<organism evidence="19 20">
    <name type="scientific">Gossypium arboreum</name>
    <name type="common">Tree cotton</name>
    <name type="synonym">Gossypium nanking</name>
    <dbReference type="NCBI Taxonomy" id="29729"/>
    <lineage>
        <taxon>Eukaryota</taxon>
        <taxon>Viridiplantae</taxon>
        <taxon>Streptophyta</taxon>
        <taxon>Embryophyta</taxon>
        <taxon>Tracheophyta</taxon>
        <taxon>Spermatophyta</taxon>
        <taxon>Magnoliopsida</taxon>
        <taxon>eudicotyledons</taxon>
        <taxon>Gunneridae</taxon>
        <taxon>Pentapetalae</taxon>
        <taxon>rosids</taxon>
        <taxon>malvids</taxon>
        <taxon>Malvales</taxon>
        <taxon>Malvaceae</taxon>
        <taxon>Malvoideae</taxon>
        <taxon>Gossypium</taxon>
    </lineage>
</organism>
<evidence type="ECO:0000259" key="18">
    <source>
        <dbReference type="PROSITE" id="PS50011"/>
    </source>
</evidence>
<keyword evidence="6" id="KW-0808">Transferase</keyword>
<dbReference type="CDD" id="cd07859">
    <property type="entry name" value="STKc_TDY_MAPK"/>
    <property type="match status" value="1"/>
</dbReference>
<evidence type="ECO:0000256" key="2">
    <source>
        <dbReference type="ARBA" id="ARBA00012411"/>
    </source>
</evidence>
<keyword evidence="5 15" id="KW-0853">WD repeat</keyword>
<protein>
    <recommendedName>
        <fullName evidence="2">mitogen-activated protein kinase</fullName>
        <ecNumber evidence="2">2.7.11.24</ecNumber>
    </recommendedName>
</protein>
<dbReference type="AlphaFoldDB" id="A0A0B0PNV9"/>
<dbReference type="InterPro" id="IPR036322">
    <property type="entry name" value="WD40_repeat_dom_sf"/>
</dbReference>
<feature type="repeat" description="WD" evidence="15">
    <location>
        <begin position="1102"/>
        <end position="1134"/>
    </location>
</feature>
<dbReference type="FunFam" id="3.30.200.20:FF:000046">
    <property type="entry name" value="Mitogen-activated protein kinase"/>
    <property type="match status" value="1"/>
</dbReference>
<feature type="repeat" description="WD" evidence="15">
    <location>
        <begin position="1189"/>
        <end position="1224"/>
    </location>
</feature>
<feature type="region of interest" description="Disordered" evidence="17">
    <location>
        <begin position="499"/>
        <end position="525"/>
    </location>
</feature>
<dbReference type="PANTHER" id="PTHR19856">
    <property type="entry name" value="WD-REPEATCONTAINING PROTEIN WDR1"/>
    <property type="match status" value="1"/>
</dbReference>
<dbReference type="GO" id="GO:0030864">
    <property type="term" value="C:cortical actin cytoskeleton"/>
    <property type="evidence" value="ECO:0007669"/>
    <property type="project" value="TreeGrafter"/>
</dbReference>
<dbReference type="GO" id="GO:0030042">
    <property type="term" value="P:actin filament depolymerization"/>
    <property type="evidence" value="ECO:0007669"/>
    <property type="project" value="TreeGrafter"/>
</dbReference>
<dbReference type="Proteomes" id="UP000032142">
    <property type="component" value="Unassembled WGS sequence"/>
</dbReference>
<dbReference type="CDD" id="cd00200">
    <property type="entry name" value="WD40"/>
    <property type="match status" value="1"/>
</dbReference>
<gene>
    <name evidence="19" type="ORF">F383_01166</name>
</gene>
<dbReference type="Gene3D" id="2.130.10.10">
    <property type="entry name" value="YVTN repeat-like/Quinoprotein amine dehydrogenase"/>
    <property type="match status" value="2"/>
</dbReference>
<keyword evidence="3" id="KW-0723">Serine/threonine-protein kinase</keyword>
<reference evidence="20" key="1">
    <citation type="submission" date="2014-09" db="EMBL/GenBank/DDBJ databases">
        <authorList>
            <person name="Mudge J."/>
            <person name="Ramaraj T."/>
            <person name="Lindquist I.E."/>
            <person name="Bharti A.K."/>
            <person name="Sundararajan A."/>
            <person name="Cameron C.T."/>
            <person name="Woodward J.E."/>
            <person name="May G.D."/>
            <person name="Brubaker C."/>
            <person name="Broadhvest J."/>
            <person name="Wilkins T.A."/>
        </authorList>
    </citation>
    <scope>NUCLEOTIDE SEQUENCE</scope>
    <source>
        <strain evidence="20">cv. AKA8401</strain>
    </source>
</reference>
<evidence type="ECO:0000256" key="16">
    <source>
        <dbReference type="PROSITE-ProRule" id="PRU10141"/>
    </source>
</evidence>
<dbReference type="Gene3D" id="3.30.200.20">
    <property type="entry name" value="Phosphorylase Kinase, domain 1"/>
    <property type="match status" value="1"/>
</dbReference>
<evidence type="ECO:0000256" key="3">
    <source>
        <dbReference type="ARBA" id="ARBA00022527"/>
    </source>
</evidence>
<dbReference type="InterPro" id="IPR011047">
    <property type="entry name" value="Quinoprotein_ADH-like_sf"/>
</dbReference>
<feature type="repeat" description="WD" evidence="15">
    <location>
        <begin position="668"/>
        <end position="709"/>
    </location>
</feature>
<dbReference type="InterPro" id="IPR001680">
    <property type="entry name" value="WD40_rpt"/>
</dbReference>
<dbReference type="PROSITE" id="PS00678">
    <property type="entry name" value="WD_REPEATS_1"/>
    <property type="match status" value="1"/>
</dbReference>
<dbReference type="GO" id="GO:0051015">
    <property type="term" value="F:actin filament binding"/>
    <property type="evidence" value="ECO:0007669"/>
    <property type="project" value="TreeGrafter"/>
</dbReference>
<dbReference type="InterPro" id="IPR019775">
    <property type="entry name" value="WD40_repeat_CS"/>
</dbReference>
<dbReference type="PROSITE" id="PS50082">
    <property type="entry name" value="WD_REPEATS_2"/>
    <property type="match status" value="5"/>
</dbReference>
<dbReference type="GO" id="GO:0004707">
    <property type="term" value="F:MAP kinase activity"/>
    <property type="evidence" value="ECO:0007669"/>
    <property type="project" value="UniProtKB-EC"/>
</dbReference>
<dbReference type="PROSITE" id="PS50294">
    <property type="entry name" value="WD_REPEATS_REGION"/>
    <property type="match status" value="4"/>
</dbReference>
<dbReference type="GO" id="GO:0106310">
    <property type="term" value="F:protein serine kinase activity"/>
    <property type="evidence" value="ECO:0007669"/>
    <property type="project" value="RHEA"/>
</dbReference>
<keyword evidence="20" id="KW-1185">Reference proteome</keyword>
<dbReference type="FunFam" id="1.10.510.10:FF:000017">
    <property type="entry name" value="Mitogen-activated protein kinase"/>
    <property type="match status" value="1"/>
</dbReference>
<keyword evidence="7" id="KW-0677">Repeat</keyword>
<evidence type="ECO:0000256" key="4">
    <source>
        <dbReference type="ARBA" id="ARBA00022553"/>
    </source>
</evidence>
<dbReference type="Gene3D" id="1.10.510.10">
    <property type="entry name" value="Transferase(Phosphotransferase) domain 1"/>
    <property type="match status" value="1"/>
</dbReference>
<dbReference type="InterPro" id="IPR003527">
    <property type="entry name" value="MAP_kinase_CS"/>
</dbReference>
<dbReference type="InterPro" id="IPR015943">
    <property type="entry name" value="WD40/YVTN_repeat-like_dom_sf"/>
</dbReference>
<dbReference type="GO" id="GO:0005524">
    <property type="term" value="F:ATP binding"/>
    <property type="evidence" value="ECO:0007669"/>
    <property type="project" value="UniProtKB-UniRule"/>
</dbReference>
<proteinExistence type="inferred from homology"/>
<dbReference type="InterPro" id="IPR011009">
    <property type="entry name" value="Kinase-like_dom_sf"/>
</dbReference>
<feature type="repeat" description="WD" evidence="15">
    <location>
        <begin position="1145"/>
        <end position="1186"/>
    </location>
</feature>
<dbReference type="EC" id="2.7.11.24" evidence="2"/>
<evidence type="ECO:0000256" key="10">
    <source>
        <dbReference type="ARBA" id="ARBA00022840"/>
    </source>
</evidence>
<dbReference type="PANTHER" id="PTHR19856:SF0">
    <property type="entry name" value="WD REPEAT-CONTAINING PROTEIN 1"/>
    <property type="match status" value="1"/>
</dbReference>
<evidence type="ECO:0000256" key="1">
    <source>
        <dbReference type="ARBA" id="ARBA00008832"/>
    </source>
</evidence>
<dbReference type="PROSITE" id="PS01351">
    <property type="entry name" value="MAPK"/>
    <property type="match status" value="1"/>
</dbReference>
<comment type="catalytic activity">
    <reaction evidence="12">
        <text>L-threonyl-[protein] + ATP = O-phospho-L-threonyl-[protein] + ADP + H(+)</text>
        <dbReference type="Rhea" id="RHEA:46608"/>
        <dbReference type="Rhea" id="RHEA-COMP:11060"/>
        <dbReference type="Rhea" id="RHEA-COMP:11605"/>
        <dbReference type="ChEBI" id="CHEBI:15378"/>
        <dbReference type="ChEBI" id="CHEBI:30013"/>
        <dbReference type="ChEBI" id="CHEBI:30616"/>
        <dbReference type="ChEBI" id="CHEBI:61977"/>
        <dbReference type="ChEBI" id="CHEBI:456216"/>
        <dbReference type="EC" id="2.7.11.24"/>
    </reaction>
</comment>
<dbReference type="SUPFAM" id="SSF56112">
    <property type="entry name" value="Protein kinase-like (PK-like)"/>
    <property type="match status" value="1"/>
</dbReference>
<dbReference type="PROSITE" id="PS00107">
    <property type="entry name" value="PROTEIN_KINASE_ATP"/>
    <property type="match status" value="1"/>
</dbReference>
<evidence type="ECO:0000256" key="7">
    <source>
        <dbReference type="ARBA" id="ARBA00022737"/>
    </source>
</evidence>
<dbReference type="SUPFAM" id="SSF50998">
    <property type="entry name" value="Quinoprotein alcohol dehydrogenase-like"/>
    <property type="match status" value="1"/>
</dbReference>
<feature type="domain" description="Protein kinase" evidence="18">
    <location>
        <begin position="112"/>
        <end position="403"/>
    </location>
</feature>
<keyword evidence="11" id="KW-0009">Actin-binding</keyword>
<dbReference type="FunFam" id="3.30.200.20:FF:000578">
    <property type="entry name" value="Mitogen-activated protein kinase"/>
    <property type="match status" value="1"/>
</dbReference>
<keyword evidence="4" id="KW-0597">Phosphoprotein</keyword>
<evidence type="ECO:0000256" key="13">
    <source>
        <dbReference type="ARBA" id="ARBA00048312"/>
    </source>
</evidence>
<comment type="catalytic activity">
    <reaction evidence="13">
        <text>L-seryl-[protein] + ATP = O-phospho-L-seryl-[protein] + ADP + H(+)</text>
        <dbReference type="Rhea" id="RHEA:17989"/>
        <dbReference type="Rhea" id="RHEA-COMP:9863"/>
        <dbReference type="Rhea" id="RHEA-COMP:11604"/>
        <dbReference type="ChEBI" id="CHEBI:15378"/>
        <dbReference type="ChEBI" id="CHEBI:29999"/>
        <dbReference type="ChEBI" id="CHEBI:30616"/>
        <dbReference type="ChEBI" id="CHEBI:83421"/>
        <dbReference type="ChEBI" id="CHEBI:456216"/>
        <dbReference type="EC" id="2.7.11.24"/>
    </reaction>
</comment>
<keyword evidence="9 19" id="KW-0418">Kinase</keyword>
<evidence type="ECO:0000256" key="15">
    <source>
        <dbReference type="PROSITE-ProRule" id="PRU00221"/>
    </source>
</evidence>
<dbReference type="InterPro" id="IPR017441">
    <property type="entry name" value="Protein_kinase_ATP_BS"/>
</dbReference>
<feature type="repeat" description="WD" evidence="15">
    <location>
        <begin position="844"/>
        <end position="878"/>
    </location>
</feature>
<feature type="binding site" evidence="16">
    <location>
        <position position="142"/>
    </location>
    <ligand>
        <name>ATP</name>
        <dbReference type="ChEBI" id="CHEBI:30616"/>
    </ligand>
</feature>
<evidence type="ECO:0000256" key="6">
    <source>
        <dbReference type="ARBA" id="ARBA00022679"/>
    </source>
</evidence>
<keyword evidence="10 16" id="KW-0067">ATP-binding</keyword>
<sequence>MGASGSFLDDLLSWFQHRHFTISSSSSNNTTQINNNNNDIIIVDQHHHHSTPALTLTLTQKQPPPQQQVIVQDLDYSSLDLIKVPNLLINSMEKKGAAENDFFTEYGEGSQYQIQEIIGKGSYGVVASAVDTHTGEKVAIKKINDVFEHVSDATRILREIKLLRLLRHPDVVEIKHIMLPPSRREFRDIYVVFELMESDLHQVIKANDDLTPEHHQFFLYQLLRSLKYIHSANVFHRDLKPKNILANADCKLKICDFGLARVSFNDAPSAIFWTDYVATRWYRAPELCGSFFSKYTPAIDIWSIGCIFAEILTGKPLFPGKNVVHQLDLMTDTLGTPPPESISRIRNEKARRYLSSMRKKQPIPFSQKFPNVDHLALRLLERLLAFDPKDRPTAEEALADPYFYGLANVDREPSTQPISKLEFEFERRKLTKDDVRELIYREILEYHPQMLQEYLRGGDQTSFMYPSGVDRFKRQFAHLEEHYGKGGEKSTPLLRHHASLPRERVPVPKDENADQDIDGENSTSISQVDGLNANAEGQNGTNKPNSARSLFKSASISASKCVGVQAKDNSEDNPDEATDETADVLSQKKLTIERLCFPSHNYPLFESNSKPKTRSMPELAETYACVPSTERGRGILISGDPKSNKVLYTNGRSVIILDLNNPLNVSVYGEHAYPATVARFSPNGEWVASADVSGTVRIWGAYNDHVLKKEFKVLSGRIDDLQWSPDGMRIVACGDSKGKSLVRAFMWDSGTNVGEFDGHSRRVLSCAFKPTRPFRIVTCGEDFLVNFYEGPPFKFKQSQREHANFVNCVRYSPDGSKFISVSSDKKGIIFDGKTAEKIGELSSEDPHKGSIYAASWSPDDKQVLTVSADKTAKVWDISEDGSGKLKKTLTCSGSGGVDDMLVGCLWQNDHLVTVSLGGTISIFSASNLEKSPLQLSGHMKNITSLAVLKSDPKCILSSSYDGLIVKWVQGLGYSGKLQRKENSQIKCFAAAEEEIVTSGFDNKIWRISLHGDQCGDGDSVDIGSQPKDLSLALLSPELALVTTDSGVVMLRGTKVVSTINLGFAVTALVVAPDGSEAIVGGQDGKLHVFCIVGDTLKEEAVLEKHRGAITVIRYSPDFSMFASGDANREAIVWDRVSREVKLKNMLYHTARINCLAWSPNNSMVATGSLDTCVIIYEVDKPASSRMTIKGAHLGGVYALAFTDEHSVVSSGEDACVRVWKLTLQ</sequence>
<evidence type="ECO:0000313" key="20">
    <source>
        <dbReference type="Proteomes" id="UP000032142"/>
    </source>
</evidence>
<name>A0A0B0PNV9_GOSAR</name>
<keyword evidence="8 16" id="KW-0547">Nucleotide-binding</keyword>
<comment type="function">
    <text evidence="14">Binds actin. Enhances the F-actin depolymerization activity of actin-depolymerizing factor (ADF) proteins.</text>
</comment>
<evidence type="ECO:0000256" key="5">
    <source>
        <dbReference type="ARBA" id="ARBA00022574"/>
    </source>
</evidence>
<dbReference type="Pfam" id="PF00069">
    <property type="entry name" value="Pkinase"/>
    <property type="match status" value="1"/>
</dbReference>
<dbReference type="SMART" id="SM00320">
    <property type="entry name" value="WD40"/>
    <property type="match status" value="11"/>
</dbReference>
<evidence type="ECO:0000256" key="14">
    <source>
        <dbReference type="ARBA" id="ARBA00058835"/>
    </source>
</evidence>
<evidence type="ECO:0000256" key="9">
    <source>
        <dbReference type="ARBA" id="ARBA00022777"/>
    </source>
</evidence>
<evidence type="ECO:0000256" key="12">
    <source>
        <dbReference type="ARBA" id="ARBA00047592"/>
    </source>
</evidence>
<dbReference type="EMBL" id="KN437219">
    <property type="protein sequence ID" value="KHG26547.1"/>
    <property type="molecule type" value="Genomic_DNA"/>
</dbReference>
<evidence type="ECO:0000313" key="19">
    <source>
        <dbReference type="EMBL" id="KHG26547.1"/>
    </source>
</evidence>
<dbReference type="PROSITE" id="PS50011">
    <property type="entry name" value="PROTEIN_KINASE_DOM"/>
    <property type="match status" value="1"/>
</dbReference>
<accession>A0A0B0PNV9</accession>
<evidence type="ECO:0000256" key="17">
    <source>
        <dbReference type="SAM" id="MobiDB-lite"/>
    </source>
</evidence>